<protein>
    <recommendedName>
        <fullName evidence="4">DUF2178 domain-containing protein</fullName>
    </recommendedName>
</protein>
<gene>
    <name evidence="2" type="ORF">ACFFIO_03555</name>
</gene>
<dbReference type="EMBL" id="JBHLWH010000011">
    <property type="protein sequence ID" value="MFC0247574.1"/>
    <property type="molecule type" value="Genomic_DNA"/>
</dbReference>
<keyword evidence="1" id="KW-0472">Membrane</keyword>
<reference evidence="2 3" key="1">
    <citation type="submission" date="2024-09" db="EMBL/GenBank/DDBJ databases">
        <authorList>
            <person name="Sun Q."/>
            <person name="Mori K."/>
        </authorList>
    </citation>
    <scope>NUCLEOTIDE SEQUENCE [LARGE SCALE GENOMIC DNA]</scope>
    <source>
        <strain evidence="2 3">CCM 7609</strain>
    </source>
</reference>
<proteinExistence type="predicted"/>
<evidence type="ECO:0008006" key="4">
    <source>
        <dbReference type="Google" id="ProtNLM"/>
    </source>
</evidence>
<organism evidence="2 3">
    <name type="scientific">Citricoccus parietis</name>
    <dbReference type="NCBI Taxonomy" id="592307"/>
    <lineage>
        <taxon>Bacteria</taxon>
        <taxon>Bacillati</taxon>
        <taxon>Actinomycetota</taxon>
        <taxon>Actinomycetes</taxon>
        <taxon>Micrococcales</taxon>
        <taxon>Micrococcaceae</taxon>
        <taxon>Citricoccus</taxon>
    </lineage>
</organism>
<feature type="transmembrane region" description="Helical" evidence="1">
    <location>
        <begin position="26"/>
        <end position="43"/>
    </location>
</feature>
<comment type="caution">
    <text evidence="2">The sequence shown here is derived from an EMBL/GenBank/DDBJ whole genome shotgun (WGS) entry which is preliminary data.</text>
</comment>
<keyword evidence="1" id="KW-1133">Transmembrane helix</keyword>
<name>A0ABV6F2L6_9MICC</name>
<dbReference type="RefSeq" id="WP_378040221.1">
    <property type="nucleotide sequence ID" value="NZ_JBHLWH010000011.1"/>
</dbReference>
<accession>A0ABV6F2L6</accession>
<evidence type="ECO:0000313" key="2">
    <source>
        <dbReference type="EMBL" id="MFC0247574.1"/>
    </source>
</evidence>
<keyword evidence="1" id="KW-0812">Transmembrane</keyword>
<feature type="transmembrane region" description="Helical" evidence="1">
    <location>
        <begin position="81"/>
        <end position="97"/>
    </location>
</feature>
<keyword evidence="3" id="KW-1185">Reference proteome</keyword>
<feature type="transmembrane region" description="Helical" evidence="1">
    <location>
        <begin position="103"/>
        <end position="123"/>
    </location>
</feature>
<evidence type="ECO:0000313" key="3">
    <source>
        <dbReference type="Proteomes" id="UP001589766"/>
    </source>
</evidence>
<evidence type="ECO:0000256" key="1">
    <source>
        <dbReference type="SAM" id="Phobius"/>
    </source>
</evidence>
<dbReference type="Proteomes" id="UP001589766">
    <property type="component" value="Unassembled WGS sequence"/>
</dbReference>
<sequence>MSGMNWAIIAIVAASAIIRMLQGERWFQILGPLVVAFFWWGGARMARWRDSKDIERIMAFEPADEREESISQIGLAPTGRFALLFLLAQSILLFYLAPQMWPYSVGTLALFGLVWYFATTRAIRQA</sequence>